<proteinExistence type="predicted"/>
<evidence type="ECO:0008006" key="3">
    <source>
        <dbReference type="Google" id="ProtNLM"/>
    </source>
</evidence>
<gene>
    <name evidence="1" type="ORF">SAE01_42260</name>
</gene>
<dbReference type="Proteomes" id="UP000321513">
    <property type="component" value="Unassembled WGS sequence"/>
</dbReference>
<reference evidence="1 2" key="1">
    <citation type="submission" date="2019-07" db="EMBL/GenBank/DDBJ databases">
        <title>Whole genome shotgun sequence of Segetibacter aerophilus NBRC 106135.</title>
        <authorList>
            <person name="Hosoyama A."/>
            <person name="Uohara A."/>
            <person name="Ohji S."/>
            <person name="Ichikawa N."/>
        </authorList>
    </citation>
    <scope>NUCLEOTIDE SEQUENCE [LARGE SCALE GENOMIC DNA]</scope>
    <source>
        <strain evidence="1 2">NBRC 106135</strain>
    </source>
</reference>
<dbReference type="AlphaFoldDB" id="A0A512BIF1"/>
<evidence type="ECO:0000313" key="2">
    <source>
        <dbReference type="Proteomes" id="UP000321513"/>
    </source>
</evidence>
<comment type="caution">
    <text evidence="1">The sequence shown here is derived from an EMBL/GenBank/DDBJ whole genome shotgun (WGS) entry which is preliminary data.</text>
</comment>
<evidence type="ECO:0000313" key="1">
    <source>
        <dbReference type="EMBL" id="GEO11730.1"/>
    </source>
</evidence>
<dbReference type="RefSeq" id="WP_147205841.1">
    <property type="nucleotide sequence ID" value="NZ_BJYT01000027.1"/>
</dbReference>
<name>A0A512BIF1_9BACT</name>
<keyword evidence="2" id="KW-1185">Reference proteome</keyword>
<dbReference type="OrthoDB" id="799347at2"/>
<accession>A0A512BIF1</accession>
<sequence>MESIKEKLQEYINTGDDKLLKLLYAVAKEYTHNEDELRDDQIAELDMRRERSFSGASKGYNWTEAKKLIIGDKKINEL</sequence>
<organism evidence="1 2">
    <name type="scientific">Segetibacter aerophilus</name>
    <dbReference type="NCBI Taxonomy" id="670293"/>
    <lineage>
        <taxon>Bacteria</taxon>
        <taxon>Pseudomonadati</taxon>
        <taxon>Bacteroidota</taxon>
        <taxon>Chitinophagia</taxon>
        <taxon>Chitinophagales</taxon>
        <taxon>Chitinophagaceae</taxon>
        <taxon>Segetibacter</taxon>
    </lineage>
</organism>
<dbReference type="EMBL" id="BJYT01000027">
    <property type="protein sequence ID" value="GEO11730.1"/>
    <property type="molecule type" value="Genomic_DNA"/>
</dbReference>
<protein>
    <recommendedName>
        <fullName evidence="3">Addiction module protein</fullName>
    </recommendedName>
</protein>